<keyword evidence="2" id="KW-1185">Reference proteome</keyword>
<gene>
    <name evidence="1" type="ORF">SOIL9_31570</name>
</gene>
<dbReference type="EMBL" id="LR593886">
    <property type="protein sequence ID" value="VTR94557.1"/>
    <property type="molecule type" value="Genomic_DNA"/>
</dbReference>
<reference evidence="1 2" key="1">
    <citation type="submission" date="2019-05" db="EMBL/GenBank/DDBJ databases">
        <authorList>
            <consortium name="Science for Life Laboratories"/>
        </authorList>
    </citation>
    <scope>NUCLEOTIDE SEQUENCE [LARGE SCALE GENOMIC DNA]</scope>
    <source>
        <strain evidence="1">Soil9</strain>
    </source>
</reference>
<dbReference type="InterPro" id="IPR006311">
    <property type="entry name" value="TAT_signal"/>
</dbReference>
<dbReference type="InterPro" id="IPR017850">
    <property type="entry name" value="Alkaline_phosphatase_core_sf"/>
</dbReference>
<accession>A0A6P2D140</accession>
<dbReference type="RefSeq" id="WP_162669073.1">
    <property type="nucleotide sequence ID" value="NZ_LR593886.1"/>
</dbReference>
<evidence type="ECO:0000313" key="1">
    <source>
        <dbReference type="EMBL" id="VTR94557.1"/>
    </source>
</evidence>
<dbReference type="PROSITE" id="PS51318">
    <property type="entry name" value="TAT"/>
    <property type="match status" value="1"/>
</dbReference>
<organism evidence="1 2">
    <name type="scientific">Gemmata massiliana</name>
    <dbReference type="NCBI Taxonomy" id="1210884"/>
    <lineage>
        <taxon>Bacteria</taxon>
        <taxon>Pseudomonadati</taxon>
        <taxon>Planctomycetota</taxon>
        <taxon>Planctomycetia</taxon>
        <taxon>Gemmatales</taxon>
        <taxon>Gemmataceae</taxon>
        <taxon>Gemmata</taxon>
    </lineage>
</organism>
<dbReference type="AlphaFoldDB" id="A0A6P2D140"/>
<dbReference type="PANTHER" id="PTHR43737">
    <property type="entry name" value="BLL7424 PROTEIN"/>
    <property type="match status" value="1"/>
</dbReference>
<dbReference type="Pfam" id="PF07394">
    <property type="entry name" value="DUF1501"/>
    <property type="match status" value="1"/>
</dbReference>
<evidence type="ECO:0000313" key="2">
    <source>
        <dbReference type="Proteomes" id="UP000464178"/>
    </source>
</evidence>
<dbReference type="InterPro" id="IPR010869">
    <property type="entry name" value="DUF1501"/>
</dbReference>
<evidence type="ECO:0008006" key="3">
    <source>
        <dbReference type="Google" id="ProtNLM"/>
    </source>
</evidence>
<sequence>MLNVFGAPRGRLSRRDALHVGALGFGGLSLADLFRQRASAAPGTESKTRAKSVIMVWLRGGASHIDSYDMKPDAPAEVRGEFRPINTNVTGVQVCEHLPLHAKMMDKLAVIRGIKSVDIGDHTPHYILTGFPDRGKRPVIGSVVSYLKPRTDGLPPYVSLMYKSPGLYDNEGPTYCGPAHRPFVPKKEGLANLSLEKSVSQERLSTRKELLRTFDTLNRDLDSSGGMKSMDAYTQRAMEMIASPKVRQAFDVSKESPETHARYGKYCETFLTARRLVEAGVSVVTTKVGDWDTHEKNFVDHKDQLPQLDKGLYALVTDLHERGLDKDVAVVVWGEFGRAPKVSRGDGRDHWPDAGAAVIAGGGFKVGQVIGATDAHGSRSKGTPYTPSNVLATLYQHLGIDPETTIPDHTKRPMYVLDDRATVRELDAS</sequence>
<dbReference type="SUPFAM" id="SSF53649">
    <property type="entry name" value="Alkaline phosphatase-like"/>
    <property type="match status" value="1"/>
</dbReference>
<dbReference type="Proteomes" id="UP000464178">
    <property type="component" value="Chromosome"/>
</dbReference>
<name>A0A6P2D140_9BACT</name>
<dbReference type="KEGG" id="gms:SOIL9_31570"/>
<protein>
    <recommendedName>
        <fullName evidence="3">DUF1501 domain-containing protein</fullName>
    </recommendedName>
</protein>
<dbReference type="PANTHER" id="PTHR43737:SF1">
    <property type="entry name" value="DUF1501 DOMAIN-CONTAINING PROTEIN"/>
    <property type="match status" value="1"/>
</dbReference>
<proteinExistence type="predicted"/>